<sequence length="555" mass="63725">MHIVGQLRKLARSTVYDIQVPLEKSYVAIHNWNEKEKEKYNEWRSINLPYPGVGFGSIYVDEAHRLRKPTNPVMVFLRKVNSWFLQEPAEGYGEYSAPPKRPRYVLAKWFISGTPWERSPDDFAAALQRRELGQTLTLSAPLASPVVPAPISSPPRKASPVVRKEQKKLKSKEEKKPKSKEEKEAKSKEEKEAKSKEEKEPKSKERKEPERPEKSDPRRSSRLLYRRPREDIETESDSDSIVTPRPKRRKLEKSYKRLSLERSEPWDDMSESEKEKDTAPGSPGRIGAGDRLEDLGVQAVIFQEDTGRDKLSWQAALEATLNSPKLAKEHEAYLKKAEKEEVDADNPEAMKIIKRIRSIVQLFMIRRTDDSYIHGHKVVQLPKCTIQWAEFTTPTKLAARIDTYRKQVRKEERSAYIMKYKKWKIADSQKPEHKCDRQPAAPLDHSRRTAPSYRLRILADFPGPIHHLFEEGGQLVASAFTVLWSLAGFGLTTTATSPTNWIKLESCICRRSNPAASPAGEISRYTSFPTTPYLTSVPSFLVFSSVMVRRSDLLW</sequence>
<keyword evidence="3" id="KW-1185">Reference proteome</keyword>
<gene>
    <name evidence="2" type="ORF">JMJ35_001588</name>
</gene>
<accession>A0AA39R8B6</accession>
<proteinExistence type="predicted"/>
<name>A0AA39R8B6_9LECA</name>
<protein>
    <submittedName>
        <fullName evidence="2">Uncharacterized protein</fullName>
    </submittedName>
</protein>
<feature type="compositionally biased region" description="Basic and acidic residues" evidence="1">
    <location>
        <begin position="171"/>
        <end position="219"/>
    </location>
</feature>
<organism evidence="2 3">
    <name type="scientific">Cladonia borealis</name>
    <dbReference type="NCBI Taxonomy" id="184061"/>
    <lineage>
        <taxon>Eukaryota</taxon>
        <taxon>Fungi</taxon>
        <taxon>Dikarya</taxon>
        <taxon>Ascomycota</taxon>
        <taxon>Pezizomycotina</taxon>
        <taxon>Lecanoromycetes</taxon>
        <taxon>OSLEUM clade</taxon>
        <taxon>Lecanoromycetidae</taxon>
        <taxon>Lecanorales</taxon>
        <taxon>Lecanorineae</taxon>
        <taxon>Cladoniaceae</taxon>
        <taxon>Cladonia</taxon>
    </lineage>
</organism>
<evidence type="ECO:0000313" key="3">
    <source>
        <dbReference type="Proteomes" id="UP001166286"/>
    </source>
</evidence>
<feature type="compositionally biased region" description="Basic and acidic residues" evidence="1">
    <location>
        <begin position="252"/>
        <end position="278"/>
    </location>
</feature>
<feature type="region of interest" description="Disordered" evidence="1">
    <location>
        <begin position="144"/>
        <end position="290"/>
    </location>
</feature>
<evidence type="ECO:0000313" key="2">
    <source>
        <dbReference type="EMBL" id="KAK0515554.1"/>
    </source>
</evidence>
<dbReference type="EMBL" id="JAFEKC020000003">
    <property type="protein sequence ID" value="KAK0515554.1"/>
    <property type="molecule type" value="Genomic_DNA"/>
</dbReference>
<evidence type="ECO:0000256" key="1">
    <source>
        <dbReference type="SAM" id="MobiDB-lite"/>
    </source>
</evidence>
<comment type="caution">
    <text evidence="2">The sequence shown here is derived from an EMBL/GenBank/DDBJ whole genome shotgun (WGS) entry which is preliminary data.</text>
</comment>
<reference evidence="2" key="1">
    <citation type="submission" date="2023-03" db="EMBL/GenBank/DDBJ databases">
        <title>Complete genome of Cladonia borealis.</title>
        <authorList>
            <person name="Park H."/>
        </authorList>
    </citation>
    <scope>NUCLEOTIDE SEQUENCE</scope>
    <source>
        <strain evidence="2">ANT050790</strain>
    </source>
</reference>
<dbReference type="AlphaFoldDB" id="A0AA39R8B6"/>
<dbReference type="Proteomes" id="UP001166286">
    <property type="component" value="Unassembled WGS sequence"/>
</dbReference>